<organism evidence="4 5">
    <name type="scientific">Cedecea neteri</name>
    <dbReference type="NCBI Taxonomy" id="158822"/>
    <lineage>
        <taxon>Bacteria</taxon>
        <taxon>Pseudomonadati</taxon>
        <taxon>Pseudomonadota</taxon>
        <taxon>Gammaproteobacteria</taxon>
        <taxon>Enterobacterales</taxon>
        <taxon>Enterobacteriaceae</taxon>
        <taxon>Cedecea</taxon>
    </lineage>
</organism>
<dbReference type="Proteomes" id="UP000251197">
    <property type="component" value="Unassembled WGS sequence"/>
</dbReference>
<accession>A0A2X3IM99</accession>
<feature type="coiled-coil region" evidence="1">
    <location>
        <begin position="14"/>
        <end position="41"/>
    </location>
</feature>
<dbReference type="InterPro" id="IPR010090">
    <property type="entry name" value="Phage_tape_meas"/>
</dbReference>
<name>A0A2X3IM99_9ENTR</name>
<keyword evidence="1" id="KW-0175">Coiled coil</keyword>
<evidence type="ECO:0000313" key="4">
    <source>
        <dbReference type="EMBL" id="SQC93408.1"/>
    </source>
</evidence>
<feature type="coiled-coil region" evidence="1">
    <location>
        <begin position="82"/>
        <end position="136"/>
    </location>
</feature>
<dbReference type="EMBL" id="UAVU01000010">
    <property type="protein sequence ID" value="SQC93408.1"/>
    <property type="molecule type" value="Genomic_DNA"/>
</dbReference>
<sequence>MAGPFETQMSIGLRDNASAGIQRIRNEVKRMQEAREVLGIRSERTIQQKIDQTSAAYLRLARSGTLSATEQQRAWERTSSIISRLNKEMSVVEQQQQRLSRNPAREARAVLGIRSEQDIRREIAQTEAAYNRLERSGVMSAMEQQRAYAQMTSTVGKLRRELGETERTQSRLASGLKTGLKVAGTVGAVAVGTGLALRKPIEDRAVYDQELRNQANFTYSGLGLEGRKKGMGVIDQQIRSATDYSGASITEALTALETMQRSGVMKPGQPGKFLPNVLKNAVATGADAASVANTQASAVNFGLNDKDAIAAVSLLTTDAQHGRMSVPVLAETIPRGLEAGKSAGFFGRRGFAQIAGLFEASSIGAQNSEDAAVNVNDLLAEMTSSNLKNNAKRIKINGRGIDIQKMTRHDLALGLTPLDTITNVIGKMDENDPQYRRVKKQLAHTTDPDKRELLEAQLQRYHGEHISALFHNQQSRNAYINFDRNREFYNRLVNEGVAQFDLTENKRSASQDFNLIKQGPEWQFNHAKNAAIFASYDATNEPTTLAGKLADEFADLAKRFPTLAESVSITTTAFHSLYDAVGGVGGLGVGGFALYKMGKKFFSKGEKPGAGVVEPPAAGTAGDEIAQALTETGEIAGKSKLLLPLKVLNPITDAAMLGSSLYEHFIKRGKDKIAEGKGAPLPGSELPYPAGALDVWDEIHKFISNSTPAPTKGNVSTSPSKPQQTVVNVYLDSQLVTQQIMRQSELTNRRYGS</sequence>
<dbReference type="AlphaFoldDB" id="A0A2X3IM99"/>
<gene>
    <name evidence="3" type="ORF">NCTC12120_05713</name>
    <name evidence="4" type="ORF">NCTC12120_06522</name>
</gene>
<evidence type="ECO:0000256" key="1">
    <source>
        <dbReference type="SAM" id="Coils"/>
    </source>
</evidence>
<evidence type="ECO:0000313" key="3">
    <source>
        <dbReference type="EMBL" id="SQC92516.1"/>
    </source>
</evidence>
<protein>
    <submittedName>
        <fullName evidence="4">Phage-related minor tail protein</fullName>
    </submittedName>
</protein>
<proteinExistence type="predicted"/>
<evidence type="ECO:0000259" key="2">
    <source>
        <dbReference type="Pfam" id="PF10145"/>
    </source>
</evidence>
<dbReference type="Pfam" id="PF10145">
    <property type="entry name" value="PhageMin_Tail"/>
    <property type="match status" value="1"/>
</dbReference>
<dbReference type="EMBL" id="UAVU01000009">
    <property type="protein sequence ID" value="SQC92516.1"/>
    <property type="molecule type" value="Genomic_DNA"/>
</dbReference>
<reference evidence="4 5" key="1">
    <citation type="submission" date="2018-06" db="EMBL/GenBank/DDBJ databases">
        <authorList>
            <consortium name="Pathogen Informatics"/>
            <person name="Doyle S."/>
        </authorList>
    </citation>
    <scope>NUCLEOTIDE SEQUENCE [LARGE SCALE GENOMIC DNA]</scope>
    <source>
        <strain evidence="4 5">NCTC12120</strain>
    </source>
</reference>
<feature type="domain" description="Phage tail tape measure protein" evidence="2">
    <location>
        <begin position="245"/>
        <end position="437"/>
    </location>
</feature>
<evidence type="ECO:0000313" key="5">
    <source>
        <dbReference type="Proteomes" id="UP000251197"/>
    </source>
</evidence>